<dbReference type="AlphaFoldDB" id="A0A5E4PZA7"/>
<evidence type="ECO:0000256" key="1">
    <source>
        <dbReference type="ARBA" id="ARBA00007191"/>
    </source>
</evidence>
<dbReference type="SUPFAM" id="SSF103196">
    <property type="entry name" value="Roadblock/LC7 domain"/>
    <property type="match status" value="1"/>
</dbReference>
<keyword evidence="4" id="KW-1185">Reference proteome</keyword>
<accession>A0A5E4PZA7</accession>
<dbReference type="SMART" id="SM00960">
    <property type="entry name" value="Robl_LC7"/>
    <property type="match status" value="1"/>
</dbReference>
<organism evidence="3 4">
    <name type="scientific">Leptidea sinapis</name>
    <dbReference type="NCBI Taxonomy" id="189913"/>
    <lineage>
        <taxon>Eukaryota</taxon>
        <taxon>Metazoa</taxon>
        <taxon>Ecdysozoa</taxon>
        <taxon>Arthropoda</taxon>
        <taxon>Hexapoda</taxon>
        <taxon>Insecta</taxon>
        <taxon>Pterygota</taxon>
        <taxon>Neoptera</taxon>
        <taxon>Endopterygota</taxon>
        <taxon>Lepidoptera</taxon>
        <taxon>Glossata</taxon>
        <taxon>Ditrysia</taxon>
        <taxon>Papilionoidea</taxon>
        <taxon>Pieridae</taxon>
        <taxon>Dismorphiinae</taxon>
        <taxon>Leptidea</taxon>
    </lineage>
</organism>
<dbReference type="Proteomes" id="UP000324832">
    <property type="component" value="Unassembled WGS sequence"/>
</dbReference>
<dbReference type="EMBL" id="FZQP02001026">
    <property type="protein sequence ID" value="VVC91350.1"/>
    <property type="molecule type" value="Genomic_DNA"/>
</dbReference>
<feature type="domain" description="Roadblock/LAMTOR2" evidence="2">
    <location>
        <begin position="55"/>
        <end position="143"/>
    </location>
</feature>
<gene>
    <name evidence="3" type="ORF">LSINAPIS_LOCUS4046</name>
</gene>
<evidence type="ECO:0000313" key="4">
    <source>
        <dbReference type="Proteomes" id="UP000324832"/>
    </source>
</evidence>
<dbReference type="Gene3D" id="3.30.450.30">
    <property type="entry name" value="Dynein light chain 2a, cytoplasmic"/>
    <property type="match status" value="1"/>
</dbReference>
<dbReference type="PANTHER" id="PTHR10779">
    <property type="entry name" value="DYNEIN LIGHT CHAIN ROADBLOCK"/>
    <property type="match status" value="1"/>
</dbReference>
<comment type="similarity">
    <text evidence="1">Belongs to the GAMAD family.</text>
</comment>
<dbReference type="Pfam" id="PF03259">
    <property type="entry name" value="Robl_LC7"/>
    <property type="match status" value="1"/>
</dbReference>
<evidence type="ECO:0000259" key="2">
    <source>
        <dbReference type="SMART" id="SM00960"/>
    </source>
</evidence>
<name>A0A5E4PZA7_9NEOP</name>
<reference evidence="3 4" key="1">
    <citation type="submission" date="2017-07" db="EMBL/GenBank/DDBJ databases">
        <authorList>
            <person name="Talla V."/>
            <person name="Backstrom N."/>
        </authorList>
    </citation>
    <scope>NUCLEOTIDE SEQUENCE [LARGE SCALE GENOMIC DNA]</scope>
</reference>
<protein>
    <recommendedName>
        <fullName evidence="2">Roadblock/LAMTOR2 domain-containing protein</fullName>
    </recommendedName>
</protein>
<dbReference type="FunFam" id="3.30.450.30:FF:000009">
    <property type="entry name" value="Dynein light chain roadblock"/>
    <property type="match status" value="1"/>
</dbReference>
<dbReference type="InterPro" id="IPR004942">
    <property type="entry name" value="Roadblock/LAMTOR2_dom"/>
</dbReference>
<proteinExistence type="inferred from homology"/>
<evidence type="ECO:0000313" key="3">
    <source>
        <dbReference type="EMBL" id="VVC91350.1"/>
    </source>
</evidence>
<sequence length="147" mass="16716">MIPNGSTSRRWRLAGGELLDHRTVNTFTLAAYHRKKYIVNNKDTPRTSFDMATEVEETIKRIQAHKGVIGVIIVNHEGIPIKSSLDNATSVLYAGLIGQLTEKARNVVREMDTSNEFTFLRVRSRRHEILIAPDREFILIVIQNTSD</sequence>